<dbReference type="InterPro" id="IPR036465">
    <property type="entry name" value="vWFA_dom_sf"/>
</dbReference>
<proteinExistence type="predicted"/>
<dbReference type="Pfam" id="PF00092">
    <property type="entry name" value="VWA"/>
    <property type="match status" value="1"/>
</dbReference>
<dbReference type="SUPFAM" id="SSF53300">
    <property type="entry name" value="vWA-like"/>
    <property type="match status" value="1"/>
</dbReference>
<feature type="domain" description="VWFA" evidence="1">
    <location>
        <begin position="74"/>
        <end position="218"/>
    </location>
</feature>
<dbReference type="InterPro" id="IPR002035">
    <property type="entry name" value="VWF_A"/>
</dbReference>
<dbReference type="SMART" id="SM00327">
    <property type="entry name" value="VWA"/>
    <property type="match status" value="1"/>
</dbReference>
<sequence length="265" mass="28464">MKRSMICVSLVLALMGCKDGGNSPSNPKVLVKAEKEQKAATSTQIGYGSVGAANNWPQLEQTSAMVSNNLLAKNYYIVLDGSGSMDRTSCGNGNRRIDVAKDALTQFVSSLSDDTQIGLYVFDEHGSKERAVLDSGAAHKHKVIDFISKVQPNHGTPLGSSISQALRSLNNQAAKQLSYGEYNLVIVTDGAAGDTPLMNSMVDKIIVETPINIHTIGFCIDDDHALNRKGYVNYQSAQNAEQLLTGLGTVTAEAESFDVDTEFKE</sequence>
<evidence type="ECO:0000313" key="2">
    <source>
        <dbReference type="EMBL" id="BBL92409.1"/>
    </source>
</evidence>
<dbReference type="EMBL" id="AP019800">
    <property type="protein sequence ID" value="BBL92409.1"/>
    <property type="molecule type" value="Genomic_DNA"/>
</dbReference>
<gene>
    <name evidence="2" type="ORF">VroAM7_50620</name>
</gene>
<dbReference type="CDD" id="cd00198">
    <property type="entry name" value="vWFA"/>
    <property type="match status" value="1"/>
</dbReference>
<evidence type="ECO:0000313" key="3">
    <source>
        <dbReference type="Proteomes" id="UP000315115"/>
    </source>
</evidence>
<reference evidence="3" key="1">
    <citation type="submission" date="2019-07" db="EMBL/GenBank/DDBJ databases">
        <title>Complete Genome Sequences of Vibrion rotiferianus strain AM7.</title>
        <authorList>
            <person name="Miyazaki K."/>
            <person name="Wiseschart A."/>
            <person name="Pootanakit K."/>
            <person name="Ishimori K."/>
            <person name="Kitahara K."/>
        </authorList>
    </citation>
    <scope>NUCLEOTIDE SEQUENCE [LARGE SCALE GENOMIC DNA]</scope>
    <source>
        <strain evidence="3">AM7</strain>
        <plasmid evidence="3">pam7 dna</plasmid>
    </source>
</reference>
<dbReference type="PROSITE" id="PS50234">
    <property type="entry name" value="VWFA"/>
    <property type="match status" value="1"/>
</dbReference>
<dbReference type="Proteomes" id="UP000315115">
    <property type="component" value="Plasmid pAM7"/>
</dbReference>
<geneLocation type="plasmid" evidence="3">
    <name>pam7 dna</name>
</geneLocation>
<accession>A0A510IFD0</accession>
<name>A0A510IFD0_9VIBR</name>
<dbReference type="AlphaFoldDB" id="A0A510IFD0"/>
<dbReference type="PROSITE" id="PS51257">
    <property type="entry name" value="PROKAR_LIPOPROTEIN"/>
    <property type="match status" value="1"/>
</dbReference>
<keyword evidence="2" id="KW-0614">Plasmid</keyword>
<protein>
    <recommendedName>
        <fullName evidence="1">VWFA domain-containing protein</fullName>
    </recommendedName>
</protein>
<dbReference type="Gene3D" id="3.40.50.410">
    <property type="entry name" value="von Willebrand factor, type A domain"/>
    <property type="match status" value="1"/>
</dbReference>
<evidence type="ECO:0000259" key="1">
    <source>
        <dbReference type="PROSITE" id="PS50234"/>
    </source>
</evidence>
<dbReference type="RefSeq" id="WP_143694362.1">
    <property type="nucleotide sequence ID" value="NZ_AP019800.1"/>
</dbReference>
<organism evidence="2 3">
    <name type="scientific">Vibrio rotiferianus</name>
    <dbReference type="NCBI Taxonomy" id="190895"/>
    <lineage>
        <taxon>Bacteria</taxon>
        <taxon>Pseudomonadati</taxon>
        <taxon>Pseudomonadota</taxon>
        <taxon>Gammaproteobacteria</taxon>
        <taxon>Vibrionales</taxon>
        <taxon>Vibrionaceae</taxon>
        <taxon>Vibrio</taxon>
    </lineage>
</organism>